<dbReference type="GO" id="GO:0008324">
    <property type="term" value="F:monoatomic cation transmembrane transporter activity"/>
    <property type="evidence" value="ECO:0007669"/>
    <property type="project" value="InterPro"/>
</dbReference>
<keyword evidence="3" id="KW-0813">Transport</keyword>
<evidence type="ECO:0000256" key="8">
    <source>
        <dbReference type="SAM" id="Phobius"/>
    </source>
</evidence>
<dbReference type="WBParaSite" id="SMUV_0001093501-mRNA-1">
    <property type="protein sequence ID" value="SMUV_0001093501-mRNA-1"/>
    <property type="gene ID" value="SMUV_0001093501"/>
</dbReference>
<protein>
    <submittedName>
        <fullName evidence="12">ZT_dimer domain-containing protein</fullName>
    </submittedName>
</protein>
<name>A0A0N5B0Y3_9BILA</name>
<reference evidence="12" key="1">
    <citation type="submission" date="2017-02" db="UniProtKB">
        <authorList>
            <consortium name="WormBaseParasite"/>
        </authorList>
    </citation>
    <scope>IDENTIFICATION</scope>
</reference>
<dbReference type="GO" id="GO:0012505">
    <property type="term" value="C:endomembrane system"/>
    <property type="evidence" value="ECO:0007669"/>
    <property type="project" value="UniProtKB-SubCell"/>
</dbReference>
<evidence type="ECO:0000313" key="11">
    <source>
        <dbReference type="Proteomes" id="UP000046393"/>
    </source>
</evidence>
<feature type="transmembrane region" description="Helical" evidence="8">
    <location>
        <begin position="107"/>
        <end position="128"/>
    </location>
</feature>
<dbReference type="InterPro" id="IPR058533">
    <property type="entry name" value="Cation_efflux_TM"/>
</dbReference>
<dbReference type="Pfam" id="PF01545">
    <property type="entry name" value="Cation_efflux"/>
    <property type="match status" value="1"/>
</dbReference>
<evidence type="ECO:0000259" key="10">
    <source>
        <dbReference type="Pfam" id="PF16916"/>
    </source>
</evidence>
<feature type="transmembrane region" description="Helical" evidence="8">
    <location>
        <begin position="180"/>
        <end position="199"/>
    </location>
</feature>
<dbReference type="InterPro" id="IPR027469">
    <property type="entry name" value="Cation_efflux_TMD_sf"/>
</dbReference>
<dbReference type="InterPro" id="IPR002524">
    <property type="entry name" value="Cation_efflux"/>
</dbReference>
<dbReference type="PANTHER" id="PTHR43840:SF8">
    <property type="entry name" value="CATION EFFLUX PROTEIN CYTOPLASMIC DOMAIN-CONTAINING PROTEIN"/>
    <property type="match status" value="1"/>
</dbReference>
<dbReference type="SUPFAM" id="SSF161111">
    <property type="entry name" value="Cation efflux protein transmembrane domain-like"/>
    <property type="match status" value="1"/>
</dbReference>
<accession>A0A0N5B0Y3</accession>
<sequence>MKKKVERKNFNMLQVMLVKTLCAKLRERRRSNQIHKFYKCQECLEQQHKEDEEILSKLKAVQEFVWIGRQNELQKWDKWLARITLVLNVVMIVAKTVASILSHSISIISSLVDSGMDVTSGAVIWLCIRAIQKTNQYDYPLGRTRLEPLCTVIVAIFMIMTNVVVILEAVLSIINKTVDLMTMIVMCTGTALKFFLYIFCSRRKTAGAQVLALDQRNDILTNIIAILGAILGNHCWQYADQVGAFLVCIYIIISWIQSAKEAVPLLVGKAASPEIIKRISRIAINHSTRIKNLDTIIVYHVGETFIVELHVVMDKELKLEETHDISESLQTKLERLPFVERAFVHCDYKFDGDEHIGHFSKKYI</sequence>
<dbReference type="Proteomes" id="UP000046393">
    <property type="component" value="Unplaced"/>
</dbReference>
<feature type="transmembrane region" description="Helical" evidence="8">
    <location>
        <begin position="149"/>
        <end position="174"/>
    </location>
</feature>
<dbReference type="InterPro" id="IPR050291">
    <property type="entry name" value="CDF_Transporter"/>
</dbReference>
<dbReference type="Gene3D" id="1.20.1510.10">
    <property type="entry name" value="Cation efflux protein transmembrane domain"/>
    <property type="match status" value="1"/>
</dbReference>
<feature type="domain" description="Cation efflux protein transmembrane" evidence="9">
    <location>
        <begin position="83"/>
        <end position="267"/>
    </location>
</feature>
<dbReference type="AlphaFoldDB" id="A0A0N5B0Y3"/>
<keyword evidence="5 8" id="KW-1133">Transmembrane helix</keyword>
<evidence type="ECO:0000256" key="2">
    <source>
        <dbReference type="ARBA" id="ARBA00008873"/>
    </source>
</evidence>
<keyword evidence="6" id="KW-0406">Ion transport</keyword>
<dbReference type="Gene3D" id="3.30.70.1350">
    <property type="entry name" value="Cation efflux protein, cytoplasmic domain"/>
    <property type="match status" value="1"/>
</dbReference>
<dbReference type="FunFam" id="3.30.70.1350:FF:000001">
    <property type="entry name" value="Metal tolerance protein 11"/>
    <property type="match status" value="1"/>
</dbReference>
<feature type="transmembrane region" description="Helical" evidence="8">
    <location>
        <begin position="242"/>
        <end position="259"/>
    </location>
</feature>
<keyword evidence="4 8" id="KW-0812">Transmembrane</keyword>
<feature type="domain" description="Cation efflux protein cytoplasmic" evidence="10">
    <location>
        <begin position="272"/>
        <end position="347"/>
    </location>
</feature>
<keyword evidence="7 8" id="KW-0472">Membrane</keyword>
<comment type="subcellular location">
    <subcellularLocation>
        <location evidence="1">Endomembrane system</location>
        <topology evidence="1">Multi-pass membrane protein</topology>
    </subcellularLocation>
</comment>
<dbReference type="InterPro" id="IPR027470">
    <property type="entry name" value="Cation_efflux_CTD"/>
</dbReference>
<dbReference type="InterPro" id="IPR036837">
    <property type="entry name" value="Cation_efflux_CTD_sf"/>
</dbReference>
<dbReference type="FunFam" id="1.20.1510.10:FF:000005">
    <property type="entry name" value="Putative Cation diffusion facilitator 1"/>
    <property type="match status" value="1"/>
</dbReference>
<dbReference type="STRING" id="451379.A0A0N5B0Y3"/>
<proteinExistence type="inferred from homology"/>
<evidence type="ECO:0000256" key="5">
    <source>
        <dbReference type="ARBA" id="ARBA00022989"/>
    </source>
</evidence>
<evidence type="ECO:0000256" key="3">
    <source>
        <dbReference type="ARBA" id="ARBA00022448"/>
    </source>
</evidence>
<organism evidence="11 12">
    <name type="scientific">Syphacia muris</name>
    <dbReference type="NCBI Taxonomy" id="451379"/>
    <lineage>
        <taxon>Eukaryota</taxon>
        <taxon>Metazoa</taxon>
        <taxon>Ecdysozoa</taxon>
        <taxon>Nematoda</taxon>
        <taxon>Chromadorea</taxon>
        <taxon>Rhabditida</taxon>
        <taxon>Spirurina</taxon>
        <taxon>Oxyuridomorpha</taxon>
        <taxon>Oxyuroidea</taxon>
        <taxon>Oxyuridae</taxon>
        <taxon>Syphacia</taxon>
    </lineage>
</organism>
<evidence type="ECO:0000256" key="7">
    <source>
        <dbReference type="ARBA" id="ARBA00023136"/>
    </source>
</evidence>
<dbReference type="GO" id="GO:0016020">
    <property type="term" value="C:membrane"/>
    <property type="evidence" value="ECO:0007669"/>
    <property type="project" value="InterPro"/>
</dbReference>
<evidence type="ECO:0000256" key="1">
    <source>
        <dbReference type="ARBA" id="ARBA00004127"/>
    </source>
</evidence>
<comment type="similarity">
    <text evidence="2">Belongs to the cation diffusion facilitator (CDF) transporter (TC 2.A.4) family. SLC30A subfamily.</text>
</comment>
<dbReference type="PANTHER" id="PTHR43840">
    <property type="entry name" value="MITOCHONDRIAL METAL TRANSPORTER 1-RELATED"/>
    <property type="match status" value="1"/>
</dbReference>
<dbReference type="SUPFAM" id="SSF160240">
    <property type="entry name" value="Cation efflux protein cytoplasmic domain-like"/>
    <property type="match status" value="1"/>
</dbReference>
<evidence type="ECO:0000256" key="6">
    <source>
        <dbReference type="ARBA" id="ARBA00023065"/>
    </source>
</evidence>
<dbReference type="Pfam" id="PF16916">
    <property type="entry name" value="ZT_dimer"/>
    <property type="match status" value="1"/>
</dbReference>
<evidence type="ECO:0000256" key="4">
    <source>
        <dbReference type="ARBA" id="ARBA00022692"/>
    </source>
</evidence>
<evidence type="ECO:0000259" key="9">
    <source>
        <dbReference type="Pfam" id="PF01545"/>
    </source>
</evidence>
<keyword evidence="11" id="KW-1185">Reference proteome</keyword>
<feature type="transmembrane region" description="Helical" evidence="8">
    <location>
        <begin position="79"/>
        <end position="101"/>
    </location>
</feature>
<evidence type="ECO:0000313" key="12">
    <source>
        <dbReference type="WBParaSite" id="SMUV_0001093501-mRNA-1"/>
    </source>
</evidence>
<dbReference type="NCBIfam" id="TIGR01297">
    <property type="entry name" value="CDF"/>
    <property type="match status" value="1"/>
</dbReference>